<evidence type="ECO:0000256" key="9">
    <source>
        <dbReference type="ARBA" id="ARBA00061550"/>
    </source>
</evidence>
<comment type="caution">
    <text evidence="12">The sequence shown here is derived from an EMBL/GenBank/DDBJ whole genome shotgun (WGS) entry which is preliminary data.</text>
</comment>
<dbReference type="InterPro" id="IPR028364">
    <property type="entry name" value="Ribosomal_uL1/biogenesis"/>
</dbReference>
<evidence type="ECO:0000256" key="7">
    <source>
        <dbReference type="ARBA" id="ARBA00023242"/>
    </source>
</evidence>
<dbReference type="OrthoDB" id="10251727at2759"/>
<keyword evidence="5" id="KW-0007">Acetylation</keyword>
<evidence type="ECO:0000313" key="12">
    <source>
        <dbReference type="EMBL" id="KAF8464986.1"/>
    </source>
</evidence>
<dbReference type="GO" id="GO:0005730">
    <property type="term" value="C:nucleolus"/>
    <property type="evidence" value="ECO:0007669"/>
    <property type="project" value="UniProtKB-SubCell"/>
</dbReference>
<reference evidence="12" key="1">
    <citation type="submission" date="2019-10" db="EMBL/GenBank/DDBJ databases">
        <authorList>
            <consortium name="DOE Joint Genome Institute"/>
            <person name="Kuo A."/>
            <person name="Miyauchi S."/>
            <person name="Kiss E."/>
            <person name="Drula E."/>
            <person name="Kohler A."/>
            <person name="Sanchez-Garcia M."/>
            <person name="Andreopoulos B."/>
            <person name="Barry K.W."/>
            <person name="Bonito G."/>
            <person name="Buee M."/>
            <person name="Carver A."/>
            <person name="Chen C."/>
            <person name="Cichocki N."/>
            <person name="Clum A."/>
            <person name="Culley D."/>
            <person name="Crous P.W."/>
            <person name="Fauchery L."/>
            <person name="Girlanda M."/>
            <person name="Hayes R."/>
            <person name="Keri Z."/>
            <person name="LaButti K."/>
            <person name="Lipzen A."/>
            <person name="Lombard V."/>
            <person name="Magnuson J."/>
            <person name="Maillard F."/>
            <person name="Morin E."/>
            <person name="Murat C."/>
            <person name="Nolan M."/>
            <person name="Ohm R."/>
            <person name="Pangilinan J."/>
            <person name="Pereira M."/>
            <person name="Perotto S."/>
            <person name="Peter M."/>
            <person name="Riley R."/>
            <person name="Sitrit Y."/>
            <person name="Stielow B."/>
            <person name="Szollosi G."/>
            <person name="Zifcakova L."/>
            <person name="Stursova M."/>
            <person name="Spatafora J.W."/>
            <person name="Tedersoo L."/>
            <person name="Vaario L.-M."/>
            <person name="Yamada A."/>
            <person name="Yan M."/>
            <person name="Wang P."/>
            <person name="Xu J."/>
            <person name="Bruns T."/>
            <person name="Baldrian P."/>
            <person name="Vilgalys R."/>
            <person name="Henrissat B."/>
            <person name="Grigoriev I.V."/>
            <person name="Hibbett D."/>
            <person name="Nagy L.G."/>
            <person name="Martin F.M."/>
        </authorList>
    </citation>
    <scope>NUCLEOTIDE SEQUENCE</scope>
    <source>
        <strain evidence="12">Prilba</strain>
    </source>
</reference>
<keyword evidence="3" id="KW-0597">Phosphoprotein</keyword>
<evidence type="ECO:0000256" key="11">
    <source>
        <dbReference type="SAM" id="MobiDB-lite"/>
    </source>
</evidence>
<dbReference type="CDD" id="cd00403">
    <property type="entry name" value="Ribosomal_L1"/>
    <property type="match status" value="1"/>
</dbReference>
<keyword evidence="12" id="KW-0687">Ribonucleoprotein</keyword>
<keyword evidence="12" id="KW-0689">Ribosomal protein</keyword>
<protein>
    <recommendedName>
        <fullName evidence="10">Ribosomal L1 domain-containing protein 1</fullName>
    </recommendedName>
</protein>
<gene>
    <name evidence="12" type="ORF">DFH94DRAFT_784158</name>
</gene>
<evidence type="ECO:0000256" key="5">
    <source>
        <dbReference type="ARBA" id="ARBA00022990"/>
    </source>
</evidence>
<reference evidence="12" key="2">
    <citation type="journal article" date="2020" name="Nat. Commun.">
        <title>Large-scale genome sequencing of mycorrhizal fungi provides insights into the early evolution of symbiotic traits.</title>
        <authorList>
            <person name="Miyauchi S."/>
            <person name="Kiss E."/>
            <person name="Kuo A."/>
            <person name="Drula E."/>
            <person name="Kohler A."/>
            <person name="Sanchez-Garcia M."/>
            <person name="Morin E."/>
            <person name="Andreopoulos B."/>
            <person name="Barry K.W."/>
            <person name="Bonito G."/>
            <person name="Buee M."/>
            <person name="Carver A."/>
            <person name="Chen C."/>
            <person name="Cichocki N."/>
            <person name="Clum A."/>
            <person name="Culley D."/>
            <person name="Crous P.W."/>
            <person name="Fauchery L."/>
            <person name="Girlanda M."/>
            <person name="Hayes R.D."/>
            <person name="Keri Z."/>
            <person name="LaButti K."/>
            <person name="Lipzen A."/>
            <person name="Lombard V."/>
            <person name="Magnuson J."/>
            <person name="Maillard F."/>
            <person name="Murat C."/>
            <person name="Nolan M."/>
            <person name="Ohm R.A."/>
            <person name="Pangilinan J."/>
            <person name="Pereira M.F."/>
            <person name="Perotto S."/>
            <person name="Peter M."/>
            <person name="Pfister S."/>
            <person name="Riley R."/>
            <person name="Sitrit Y."/>
            <person name="Stielow J.B."/>
            <person name="Szollosi G."/>
            <person name="Zifcakova L."/>
            <person name="Stursova M."/>
            <person name="Spatafora J.W."/>
            <person name="Tedersoo L."/>
            <person name="Vaario L.M."/>
            <person name="Yamada A."/>
            <person name="Yan M."/>
            <person name="Wang P."/>
            <person name="Xu J."/>
            <person name="Bruns T."/>
            <person name="Baldrian P."/>
            <person name="Vilgalys R."/>
            <person name="Dunand C."/>
            <person name="Henrissat B."/>
            <person name="Grigoriev I.V."/>
            <person name="Hibbett D."/>
            <person name="Nagy L.G."/>
            <person name="Martin F.M."/>
        </authorList>
    </citation>
    <scope>NUCLEOTIDE SEQUENCE</scope>
    <source>
        <strain evidence="12">Prilba</strain>
    </source>
</reference>
<dbReference type="Gene3D" id="3.40.50.790">
    <property type="match status" value="1"/>
</dbReference>
<keyword evidence="6" id="KW-0175">Coiled coil</keyword>
<dbReference type="Pfam" id="PF00687">
    <property type="entry name" value="Ribosomal_L1"/>
    <property type="match status" value="1"/>
</dbReference>
<keyword evidence="2" id="KW-1017">Isopeptide bond</keyword>
<evidence type="ECO:0000256" key="2">
    <source>
        <dbReference type="ARBA" id="ARBA00022499"/>
    </source>
</evidence>
<dbReference type="EMBL" id="WHVB01000050">
    <property type="protein sequence ID" value="KAF8464986.1"/>
    <property type="molecule type" value="Genomic_DNA"/>
</dbReference>
<evidence type="ECO:0000256" key="3">
    <source>
        <dbReference type="ARBA" id="ARBA00022553"/>
    </source>
</evidence>
<dbReference type="InterPro" id="IPR023674">
    <property type="entry name" value="Ribosomal_uL1-like"/>
</dbReference>
<evidence type="ECO:0000256" key="1">
    <source>
        <dbReference type="ARBA" id="ARBA00004604"/>
    </source>
</evidence>
<feature type="region of interest" description="Disordered" evidence="11">
    <location>
        <begin position="256"/>
        <end position="295"/>
    </location>
</feature>
<comment type="similarity">
    <text evidence="9">Belongs to the universal ribosomal protein uL1 family. Highly divergent.</text>
</comment>
<keyword evidence="13" id="KW-1185">Reference proteome</keyword>
<evidence type="ECO:0000256" key="8">
    <source>
        <dbReference type="ARBA" id="ARBA00054167"/>
    </source>
</evidence>
<name>A0A9P5JV89_9AGAM</name>
<dbReference type="Proteomes" id="UP000759537">
    <property type="component" value="Unassembled WGS sequence"/>
</dbReference>
<dbReference type="GO" id="GO:0003723">
    <property type="term" value="F:RNA binding"/>
    <property type="evidence" value="ECO:0007669"/>
    <property type="project" value="InterPro"/>
</dbReference>
<proteinExistence type="inferred from homology"/>
<evidence type="ECO:0000256" key="4">
    <source>
        <dbReference type="ARBA" id="ARBA00022843"/>
    </source>
</evidence>
<dbReference type="AlphaFoldDB" id="A0A9P5JV89"/>
<dbReference type="FunFam" id="3.40.50.790:FF:000004">
    <property type="entry name" value="Ribosomal L1 domain-containing 1-like 1"/>
    <property type="match status" value="1"/>
</dbReference>
<organism evidence="12 13">
    <name type="scientific">Russula ochroleuca</name>
    <dbReference type="NCBI Taxonomy" id="152965"/>
    <lineage>
        <taxon>Eukaryota</taxon>
        <taxon>Fungi</taxon>
        <taxon>Dikarya</taxon>
        <taxon>Basidiomycota</taxon>
        <taxon>Agaricomycotina</taxon>
        <taxon>Agaricomycetes</taxon>
        <taxon>Russulales</taxon>
        <taxon>Russulaceae</taxon>
        <taxon>Russula</taxon>
    </lineage>
</organism>
<feature type="compositionally biased region" description="Basic and acidic residues" evidence="11">
    <location>
        <begin position="284"/>
        <end position="295"/>
    </location>
</feature>
<comment type="subcellular location">
    <subcellularLocation>
        <location evidence="1">Nucleus</location>
        <location evidence="1">Nucleolus</location>
    </subcellularLocation>
</comment>
<keyword evidence="4" id="KW-0832">Ubl conjugation</keyword>
<dbReference type="GO" id="GO:0005840">
    <property type="term" value="C:ribosome"/>
    <property type="evidence" value="ECO:0007669"/>
    <property type="project" value="UniProtKB-KW"/>
</dbReference>
<evidence type="ECO:0000256" key="6">
    <source>
        <dbReference type="ARBA" id="ARBA00023054"/>
    </source>
</evidence>
<dbReference type="PANTHER" id="PTHR23105">
    <property type="entry name" value="RIBOSOMAL PROTEIN L7AE FAMILY MEMBER"/>
    <property type="match status" value="1"/>
</dbReference>
<evidence type="ECO:0000313" key="13">
    <source>
        <dbReference type="Proteomes" id="UP000759537"/>
    </source>
</evidence>
<accession>A0A9P5JV89</accession>
<dbReference type="InterPro" id="IPR016095">
    <property type="entry name" value="Ribosomal_uL1_3-a/b-sand"/>
</dbReference>
<comment type="function">
    <text evidence="8">Regulates cellular senescence through inhibition of PTEN translation. Acts as a pro-apoptotic regulator in response to DNA damage.</text>
</comment>
<evidence type="ECO:0000256" key="10">
    <source>
        <dbReference type="ARBA" id="ARBA00070787"/>
    </source>
</evidence>
<keyword evidence="7" id="KW-0539">Nucleus</keyword>
<dbReference type="InterPro" id="IPR050257">
    <property type="entry name" value="eL8/uL1-like"/>
</dbReference>
<sequence length="295" mass="32702">MAELIDGRVSVKQCGHAVTALMEYAVKQQEKREENELLPGKEENIWLQIAVKEIHGEAKLKPHKIPIKYPLIDPRTSAICLITKDPQREYKDLLEEAGVRFINRVVGIEKLKGKFKSFEARRALLSENALFLADERVIPLLPRLLGKIFFTAKKQPIPVCLKRKDLKGELERAIFSTYMHQNRGTCTSVKFGTLSQSPAQVLANLETALPAIIAAVRGGWDNVQSLNIKSTKSLSLPIWSCKLGAGEGARWHGLSLGDGASEEDDEKVMTKVPNNAKVAKANKHPPDRGKKPSAA</sequence>
<dbReference type="SUPFAM" id="SSF56808">
    <property type="entry name" value="Ribosomal protein L1"/>
    <property type="match status" value="1"/>
</dbReference>